<reference evidence="2" key="1">
    <citation type="journal article" date="2021" name="PeerJ">
        <title>Extensive microbial diversity within the chicken gut microbiome revealed by metagenomics and culture.</title>
        <authorList>
            <person name="Gilroy R."/>
            <person name="Ravi A."/>
            <person name="Getino M."/>
            <person name="Pursley I."/>
            <person name="Horton D.L."/>
            <person name="Alikhan N.F."/>
            <person name="Baker D."/>
            <person name="Gharbi K."/>
            <person name="Hall N."/>
            <person name="Watson M."/>
            <person name="Adriaenssens E.M."/>
            <person name="Foster-Nyarko E."/>
            <person name="Jarju S."/>
            <person name="Secka A."/>
            <person name="Antonio M."/>
            <person name="Oren A."/>
            <person name="Chaudhuri R.R."/>
            <person name="La Ragione R."/>
            <person name="Hildebrand F."/>
            <person name="Pallen M.J."/>
        </authorList>
    </citation>
    <scope>NUCLEOTIDE SEQUENCE</scope>
    <source>
        <strain evidence="2">ChiHjej13B12-4958</strain>
    </source>
</reference>
<name>A0A9D2QDQ5_9CORY</name>
<proteinExistence type="predicted"/>
<reference evidence="2" key="2">
    <citation type="submission" date="2021-04" db="EMBL/GenBank/DDBJ databases">
        <authorList>
            <person name="Gilroy R."/>
        </authorList>
    </citation>
    <scope>NUCLEOTIDE SEQUENCE</scope>
    <source>
        <strain evidence="2">ChiHjej13B12-4958</strain>
    </source>
</reference>
<dbReference type="Proteomes" id="UP000823858">
    <property type="component" value="Unassembled WGS sequence"/>
</dbReference>
<evidence type="ECO:0000313" key="3">
    <source>
        <dbReference type="Proteomes" id="UP000823858"/>
    </source>
</evidence>
<dbReference type="EMBL" id="DWVP01000006">
    <property type="protein sequence ID" value="HJC84670.1"/>
    <property type="molecule type" value="Genomic_DNA"/>
</dbReference>
<accession>A0A9D2QDQ5</accession>
<dbReference type="AlphaFoldDB" id="A0A9D2QDQ5"/>
<sequence length="259" mass="29704">MATTERLDSPTIEELMVYPFNRIELRMAESGVKHRSAAERDAIAEMVRTRGAAYAARFRHAAELSWRMPEMYWTAQDDGRMTIDHMDAIWRRMDRHTGLREQIGRRERRRRQLRAELAASAGTEKPGGRGGPDHHSVCEPDYGPDYSGDYREAPDRWQSRFPEAESAYSTSADTMVERAVVEWLRECPHRLITVTGSGSMRPRSTVTIHRLRDVVDTAVEENLEMHRRFDDEDNEDGRDSHNDDNDEGGYPGPVVAAPF</sequence>
<feature type="region of interest" description="Disordered" evidence="1">
    <location>
        <begin position="223"/>
        <end position="259"/>
    </location>
</feature>
<protein>
    <submittedName>
        <fullName evidence="2">Uncharacterized protein</fullName>
    </submittedName>
</protein>
<evidence type="ECO:0000256" key="1">
    <source>
        <dbReference type="SAM" id="MobiDB-lite"/>
    </source>
</evidence>
<gene>
    <name evidence="2" type="ORF">H9751_03825</name>
</gene>
<organism evidence="2 3">
    <name type="scientific">Candidatus Corynebacterium faecigallinarum</name>
    <dbReference type="NCBI Taxonomy" id="2838528"/>
    <lineage>
        <taxon>Bacteria</taxon>
        <taxon>Bacillati</taxon>
        <taxon>Actinomycetota</taxon>
        <taxon>Actinomycetes</taxon>
        <taxon>Mycobacteriales</taxon>
        <taxon>Corynebacteriaceae</taxon>
        <taxon>Corynebacterium</taxon>
    </lineage>
</organism>
<evidence type="ECO:0000313" key="2">
    <source>
        <dbReference type="EMBL" id="HJC84670.1"/>
    </source>
</evidence>
<comment type="caution">
    <text evidence="2">The sequence shown here is derived from an EMBL/GenBank/DDBJ whole genome shotgun (WGS) entry which is preliminary data.</text>
</comment>
<feature type="region of interest" description="Disordered" evidence="1">
    <location>
        <begin position="118"/>
        <end position="147"/>
    </location>
</feature>